<protein>
    <submittedName>
        <fullName evidence="5">Regulatory protein, luxR family</fullName>
    </submittedName>
</protein>
<feature type="domain" description="HTH luxR-type" evidence="4">
    <location>
        <begin position="27"/>
        <end position="81"/>
    </location>
</feature>
<keyword evidence="6" id="KW-1185">Reference proteome</keyword>
<evidence type="ECO:0000313" key="5">
    <source>
        <dbReference type="EMBL" id="SNS62249.1"/>
    </source>
</evidence>
<dbReference type="OrthoDB" id="3369460at2"/>
<dbReference type="AlphaFoldDB" id="A0A239FZE7"/>
<dbReference type="SMART" id="SM00421">
    <property type="entry name" value="HTH_LUXR"/>
    <property type="match status" value="1"/>
</dbReference>
<dbReference type="GO" id="GO:0003677">
    <property type="term" value="F:DNA binding"/>
    <property type="evidence" value="ECO:0007669"/>
    <property type="project" value="UniProtKB-KW"/>
</dbReference>
<evidence type="ECO:0000256" key="1">
    <source>
        <dbReference type="ARBA" id="ARBA00023015"/>
    </source>
</evidence>
<dbReference type="GO" id="GO:0006355">
    <property type="term" value="P:regulation of DNA-templated transcription"/>
    <property type="evidence" value="ECO:0007669"/>
    <property type="project" value="InterPro"/>
</dbReference>
<keyword evidence="2" id="KW-0238">DNA-binding</keyword>
<evidence type="ECO:0000256" key="3">
    <source>
        <dbReference type="ARBA" id="ARBA00023163"/>
    </source>
</evidence>
<proteinExistence type="predicted"/>
<dbReference type="Pfam" id="PF00196">
    <property type="entry name" value="GerE"/>
    <property type="match status" value="1"/>
</dbReference>
<dbReference type="EMBL" id="FZOD01000012">
    <property type="protein sequence ID" value="SNS62249.1"/>
    <property type="molecule type" value="Genomic_DNA"/>
</dbReference>
<name>A0A239FZE7_9ACTN</name>
<dbReference type="Proteomes" id="UP000198282">
    <property type="component" value="Unassembled WGS sequence"/>
</dbReference>
<dbReference type="InterPro" id="IPR000792">
    <property type="entry name" value="Tscrpt_reg_LuxR_C"/>
</dbReference>
<dbReference type="Gene3D" id="1.10.10.10">
    <property type="entry name" value="Winged helix-like DNA-binding domain superfamily/Winged helix DNA-binding domain"/>
    <property type="match status" value="1"/>
</dbReference>
<dbReference type="PANTHER" id="PTHR44688">
    <property type="entry name" value="DNA-BINDING TRANSCRIPTIONAL ACTIVATOR DEVR_DOSR"/>
    <property type="match status" value="1"/>
</dbReference>
<evidence type="ECO:0000313" key="6">
    <source>
        <dbReference type="Proteomes" id="UP000198282"/>
    </source>
</evidence>
<accession>A0A239FZE7</accession>
<gene>
    <name evidence="5" type="ORF">SAMN05216276_1012162</name>
</gene>
<evidence type="ECO:0000256" key="2">
    <source>
        <dbReference type="ARBA" id="ARBA00023125"/>
    </source>
</evidence>
<evidence type="ECO:0000259" key="4">
    <source>
        <dbReference type="SMART" id="SM00421"/>
    </source>
</evidence>
<organism evidence="5 6">
    <name type="scientific">Streptosporangium subroseum</name>
    <dbReference type="NCBI Taxonomy" id="106412"/>
    <lineage>
        <taxon>Bacteria</taxon>
        <taxon>Bacillati</taxon>
        <taxon>Actinomycetota</taxon>
        <taxon>Actinomycetes</taxon>
        <taxon>Streptosporangiales</taxon>
        <taxon>Streptosporangiaceae</taxon>
        <taxon>Streptosporangium</taxon>
    </lineage>
</organism>
<dbReference type="SUPFAM" id="SSF46894">
    <property type="entry name" value="C-terminal effector domain of the bipartite response regulators"/>
    <property type="match status" value="1"/>
</dbReference>
<reference evidence="5 6" key="1">
    <citation type="submission" date="2017-06" db="EMBL/GenBank/DDBJ databases">
        <authorList>
            <person name="Kim H.J."/>
            <person name="Triplett B.A."/>
        </authorList>
    </citation>
    <scope>NUCLEOTIDE SEQUENCE [LARGE SCALE GENOMIC DNA]</scope>
    <source>
        <strain evidence="5 6">CGMCC 4.2132</strain>
    </source>
</reference>
<dbReference type="InterPro" id="IPR036388">
    <property type="entry name" value="WH-like_DNA-bd_sf"/>
</dbReference>
<keyword evidence="3" id="KW-0804">Transcription</keyword>
<dbReference type="PANTHER" id="PTHR44688:SF16">
    <property type="entry name" value="DNA-BINDING TRANSCRIPTIONAL ACTIVATOR DEVR_DOSR"/>
    <property type="match status" value="1"/>
</dbReference>
<keyword evidence="1" id="KW-0805">Transcription regulation</keyword>
<dbReference type="InterPro" id="IPR016032">
    <property type="entry name" value="Sig_transdc_resp-reg_C-effctor"/>
</dbReference>
<dbReference type="RefSeq" id="WP_089207933.1">
    <property type="nucleotide sequence ID" value="NZ_FZOD01000012.1"/>
</dbReference>
<dbReference type="PRINTS" id="PR00038">
    <property type="entry name" value="HTHLUXR"/>
</dbReference>
<sequence>MLAQAPARSRNHQVATWLDICKERGLINELQVEVLRLLASGLTDDTVGKKLDISSRTVQRHVSRVMVLLGARSRLELGILLAARVPTH</sequence>